<protein>
    <recommendedName>
        <fullName evidence="8">Exportin-4</fullName>
    </recommendedName>
</protein>
<comment type="caution">
    <text evidence="9">The sequence shown here is derived from an EMBL/GenBank/DDBJ whole genome shotgun (WGS) entry which is preliminary data.</text>
</comment>
<evidence type="ECO:0000256" key="2">
    <source>
        <dbReference type="ARBA" id="ARBA00004496"/>
    </source>
</evidence>
<reference evidence="10" key="1">
    <citation type="journal article" date="2015" name="Nat. Genet.">
        <title>The genome and transcriptome of the zoonotic hookworm Ancylostoma ceylanicum identify infection-specific gene families.</title>
        <authorList>
            <person name="Schwarz E.M."/>
            <person name="Hu Y."/>
            <person name="Antoshechkin I."/>
            <person name="Miller M.M."/>
            <person name="Sternberg P.W."/>
            <person name="Aroian R.V."/>
        </authorList>
    </citation>
    <scope>NUCLEOTIDE SEQUENCE</scope>
    <source>
        <strain evidence="10">HY135</strain>
    </source>
</reference>
<dbReference type="PANTHER" id="PTHR12596:SF1">
    <property type="entry name" value="EXPORTIN-4"/>
    <property type="match status" value="1"/>
</dbReference>
<dbReference type="OrthoDB" id="5548448at2759"/>
<keyword evidence="10" id="KW-1185">Reference proteome</keyword>
<dbReference type="GO" id="GO:0005049">
    <property type="term" value="F:nuclear export signal receptor activity"/>
    <property type="evidence" value="ECO:0007669"/>
    <property type="project" value="InterPro"/>
</dbReference>
<dbReference type="Proteomes" id="UP000024635">
    <property type="component" value="Unassembled WGS sequence"/>
</dbReference>
<dbReference type="GO" id="GO:0005643">
    <property type="term" value="C:nuclear pore"/>
    <property type="evidence" value="ECO:0007669"/>
    <property type="project" value="TreeGrafter"/>
</dbReference>
<evidence type="ECO:0000256" key="5">
    <source>
        <dbReference type="ARBA" id="ARBA00022490"/>
    </source>
</evidence>
<dbReference type="AlphaFoldDB" id="A0A016VXP4"/>
<evidence type="ECO:0000313" key="10">
    <source>
        <dbReference type="Proteomes" id="UP000024635"/>
    </source>
</evidence>
<dbReference type="GO" id="GO:0005737">
    <property type="term" value="C:cytoplasm"/>
    <property type="evidence" value="ECO:0007669"/>
    <property type="project" value="UniProtKB-SubCell"/>
</dbReference>
<evidence type="ECO:0000256" key="6">
    <source>
        <dbReference type="ARBA" id="ARBA00022927"/>
    </source>
</evidence>
<sequence length="1106" mass="124999">MDICVLERAAETLLGPPNLVSPESRREAEQLFHNIKQELTIETAGQVIRNTKNQCVLFQIAQMTGEIVLRDWVLLSKEQIVHTYKMLLEFVAQREDLSHYARTEFLRSVAMILKRGILDGKTGDQEELFQLIHNLLVNQHHRLQAIGGELISAITQQFSSSWRNTKFSITWDFHVRAKSEFEDTGLRRLLEMSLKTLHALASQSDILPDEFARRICDKFLEVAETTLSWNFASKIFRRVFSLCQTTNSFRPPASWKELLENDEFFTLFFQVHAKIRTDETLSLRSLSCLVQLAGLSGEVMASNEFTEHYVKLYIGSLMDLFAEGPLPHEINHFCTIINRLFQYRPIQTIMRIGPELRRRFLLYLSQYIQHLTKQAMHKAIGEGEHDDHHSLALLYDSWTLLLRGRWRLELTQEEETMIDTELINGPNLQIVKCFTECVQAPPLGCRPPIYTEGDDDDDDDDRVLFNDLLTPLGTMACYSVRDFMNMMIQLMREHIAEFQRMASGSSDVSRLPLWQEDMHWLLLIISNSVVSEDIDGTCRTEPDVFENSVALVADRGQVFNIDETDAFLSRCIEDPSVDRAQADDRIDPYLRLIGEVLAWAALEHQLVSEAVANFVSPELTRSSLLCLKRLLSAASCLVEYADADPLALPVLPQTGTFAQLIVKFVVHKVFIILKKFSGEERLCLDAVNLLTGMIEAYATSLASAPELFDHLAQLDIAALPSRTLLMKALVLIGAATNDQQLQENMSARILDPLGQRFAAICQQPPSSEVDSQLVDLIQCMDGVARASQPHSAAILFKFLSPVLESCVPLMKSRSYSQSVVAAILVLIQNITTKVSIYVDDKEDSATLYRTIVMIVDVYRSEQASRFVGMTENDEDKGSDLVLFLDILSNVLSKDILEGGEDNIATGAQVALASLEMLLSVMNESVLKLPDLAMKFFRLVLYLVEFSREALSVMSPDLLVALCQCLREGMTSQYGSEIACTSMEALTEIVSYFMVMNHPVPPLLAQQFSDTIPLAFETCLENSCENTIFNEATSCLYSLICFDKVAFDRFVTGMLSSKSNEAASNKLREEFAALLPEDPKPGRRERIAFRQRMERFLNEIQGLLSYV</sequence>
<organism evidence="9 10">
    <name type="scientific">Ancylostoma ceylanicum</name>
    <dbReference type="NCBI Taxonomy" id="53326"/>
    <lineage>
        <taxon>Eukaryota</taxon>
        <taxon>Metazoa</taxon>
        <taxon>Ecdysozoa</taxon>
        <taxon>Nematoda</taxon>
        <taxon>Chromadorea</taxon>
        <taxon>Rhabditida</taxon>
        <taxon>Rhabditina</taxon>
        <taxon>Rhabditomorpha</taxon>
        <taxon>Strongyloidea</taxon>
        <taxon>Ancylostomatidae</taxon>
        <taxon>Ancylostomatinae</taxon>
        <taxon>Ancylostoma</taxon>
    </lineage>
</organism>
<evidence type="ECO:0000256" key="4">
    <source>
        <dbReference type="ARBA" id="ARBA00022448"/>
    </source>
</evidence>
<dbReference type="GO" id="GO:0006611">
    <property type="term" value="P:protein export from nucleus"/>
    <property type="evidence" value="ECO:0007669"/>
    <property type="project" value="TreeGrafter"/>
</dbReference>
<evidence type="ECO:0000256" key="3">
    <source>
        <dbReference type="ARBA" id="ARBA00009466"/>
    </source>
</evidence>
<dbReference type="InterPro" id="IPR011989">
    <property type="entry name" value="ARM-like"/>
</dbReference>
<dbReference type="InterPro" id="IPR016024">
    <property type="entry name" value="ARM-type_fold"/>
</dbReference>
<dbReference type="STRING" id="53326.A0A016VXP4"/>
<keyword evidence="7" id="KW-0539">Nucleus</keyword>
<keyword evidence="6" id="KW-0653">Protein transport</keyword>
<dbReference type="InterPro" id="IPR044189">
    <property type="entry name" value="XPO4/7-like"/>
</dbReference>
<dbReference type="Gene3D" id="1.25.10.10">
    <property type="entry name" value="Leucine-rich Repeat Variant"/>
    <property type="match status" value="2"/>
</dbReference>
<dbReference type="EMBL" id="JARK01001339">
    <property type="protein sequence ID" value="EYC31807.1"/>
    <property type="molecule type" value="Genomic_DNA"/>
</dbReference>
<comment type="subcellular location">
    <subcellularLocation>
        <location evidence="2">Cytoplasm</location>
    </subcellularLocation>
    <subcellularLocation>
        <location evidence="1">Nucleus</location>
    </subcellularLocation>
</comment>
<comment type="similarity">
    <text evidence="3">Belongs to the exportin family.</text>
</comment>
<dbReference type="SUPFAM" id="SSF48371">
    <property type="entry name" value="ARM repeat"/>
    <property type="match status" value="1"/>
</dbReference>
<proteinExistence type="inferred from homology"/>
<evidence type="ECO:0000256" key="8">
    <source>
        <dbReference type="ARBA" id="ARBA00040444"/>
    </source>
</evidence>
<evidence type="ECO:0000256" key="1">
    <source>
        <dbReference type="ARBA" id="ARBA00004123"/>
    </source>
</evidence>
<evidence type="ECO:0000313" key="9">
    <source>
        <dbReference type="EMBL" id="EYC31807.1"/>
    </source>
</evidence>
<evidence type="ECO:0000256" key="7">
    <source>
        <dbReference type="ARBA" id="ARBA00023242"/>
    </source>
</evidence>
<keyword evidence="5" id="KW-0963">Cytoplasm</keyword>
<dbReference type="PANTHER" id="PTHR12596">
    <property type="entry name" value="EXPORTIN 4,7-RELATED"/>
    <property type="match status" value="1"/>
</dbReference>
<keyword evidence="4" id="KW-0813">Transport</keyword>
<accession>A0A016VXP4</accession>
<name>A0A016VXP4_9BILA</name>
<gene>
    <name evidence="9" type="primary">Acey_s0003.g1251</name>
    <name evidence="9" type="synonym">Acey-Y69A2AR.16</name>
    <name evidence="9" type="ORF">Y032_0003g1251</name>
</gene>